<reference evidence="2 3" key="1">
    <citation type="journal article" date="2012" name="J. Bacteriol.">
        <title>Complete genome sequences of Desulfosporosinus orientis DSM765T, Desulfosporosinus youngiae DSM17734T, Desulfosporosinus meridiei DSM13257T, and Desulfosporosinus acidiphilus DSM22704T.</title>
        <authorList>
            <person name="Pester M."/>
            <person name="Brambilla E."/>
            <person name="Alazard D."/>
            <person name="Rattei T."/>
            <person name="Weinmaier T."/>
            <person name="Han J."/>
            <person name="Lucas S."/>
            <person name="Lapidus A."/>
            <person name="Cheng J.F."/>
            <person name="Goodwin L."/>
            <person name="Pitluck S."/>
            <person name="Peters L."/>
            <person name="Ovchinnikova G."/>
            <person name="Teshima H."/>
            <person name="Detter J.C."/>
            <person name="Han C.S."/>
            <person name="Tapia R."/>
            <person name="Land M.L."/>
            <person name="Hauser L."/>
            <person name="Kyrpides N.C."/>
            <person name="Ivanova N.N."/>
            <person name="Pagani I."/>
            <person name="Huntmann M."/>
            <person name="Wei C.L."/>
            <person name="Davenport K.W."/>
            <person name="Daligault H."/>
            <person name="Chain P.S."/>
            <person name="Chen A."/>
            <person name="Mavromatis K."/>
            <person name="Markowitz V."/>
            <person name="Szeto E."/>
            <person name="Mikhailova N."/>
            <person name="Pati A."/>
            <person name="Wagner M."/>
            <person name="Woyke T."/>
            <person name="Ollivier B."/>
            <person name="Klenk H.P."/>
            <person name="Spring S."/>
            <person name="Loy A."/>
        </authorList>
    </citation>
    <scope>NUCLEOTIDE SEQUENCE [LARGE SCALE GENOMIC DNA]</scope>
    <source>
        <strain evidence="3">DSM 22704 / JCM 16185 / SJ4</strain>
    </source>
</reference>
<evidence type="ECO:0000313" key="2">
    <source>
        <dbReference type="EMBL" id="AFM42035.1"/>
    </source>
</evidence>
<keyword evidence="3" id="KW-1185">Reference proteome</keyword>
<dbReference type="AlphaFoldDB" id="I4D8B1"/>
<protein>
    <recommendedName>
        <fullName evidence="4">Flagellar hook-length control protein FliK</fullName>
    </recommendedName>
</protein>
<gene>
    <name evidence="2" type="ordered locus">Desaci_3131</name>
</gene>
<feature type="compositionally biased region" description="Polar residues" evidence="1">
    <location>
        <begin position="237"/>
        <end position="268"/>
    </location>
</feature>
<name>I4D8B1_DESAJ</name>
<evidence type="ECO:0000256" key="1">
    <source>
        <dbReference type="SAM" id="MobiDB-lite"/>
    </source>
</evidence>
<feature type="compositionally biased region" description="Low complexity" evidence="1">
    <location>
        <begin position="214"/>
        <end position="236"/>
    </location>
</feature>
<feature type="region of interest" description="Disordered" evidence="1">
    <location>
        <begin position="209"/>
        <end position="321"/>
    </location>
</feature>
<dbReference type="eggNOG" id="COG3266">
    <property type="taxonomic scope" value="Bacteria"/>
</dbReference>
<dbReference type="Proteomes" id="UP000002892">
    <property type="component" value="Chromosome"/>
</dbReference>
<dbReference type="EMBL" id="CP003639">
    <property type="protein sequence ID" value="AFM42035.1"/>
    <property type="molecule type" value="Genomic_DNA"/>
</dbReference>
<sequence>MEININSLSLKSMDLLKSKLGQPGERLLVEVIQKDGENIGTISVKGQELAAIFETSAKVGDKFWTKVGEDEGFYLLLRDINQDNPQEISVNSPQSSELTERGLPMKQELLGLLRNFNAGGSGTFLLENLQGLLPDELLENVKESFPKWESLSDENGAEQIIECLRKLGINYEQRLYQMVVMLDPSAIEAEKESLKNTLKYAILKKLNEQGSGPRTEQGTGQGTGTRTEQSTGSRTEQGTGPRTEQSTGPRTEQGTGPRTEQSTGPRTEQGTDTKTEQSTGSRTEQGTGSRTEQSIGPRLEQGTGPRKEEGIEPRTGQGTVQAEENHLKEPLQRLLNTITGQQLWYKTGTQNNGYMLLHLPVMYQDQCLPVQIGIESARKGSKMDEKHCRIAIQMETEGLGLIGVDAFFNEDSLTLNILSHDPENVSELVEEVLPEAKARFARLGFQLMKVGTDDLKESSELEDFLRGLRRSGVDVKQ</sequence>
<dbReference type="HOGENOM" id="CLU_045365_0_0_9"/>
<evidence type="ECO:0008006" key="4">
    <source>
        <dbReference type="Google" id="ProtNLM"/>
    </source>
</evidence>
<evidence type="ECO:0000313" key="3">
    <source>
        <dbReference type="Proteomes" id="UP000002892"/>
    </source>
</evidence>
<dbReference type="eggNOG" id="COG5164">
    <property type="taxonomic scope" value="Bacteria"/>
</dbReference>
<dbReference type="RefSeq" id="WP_014828026.1">
    <property type="nucleotide sequence ID" value="NC_018068.1"/>
</dbReference>
<dbReference type="KEGG" id="dai:Desaci_3131"/>
<proteinExistence type="predicted"/>
<feature type="compositionally biased region" description="Polar residues" evidence="1">
    <location>
        <begin position="276"/>
        <end position="294"/>
    </location>
</feature>
<accession>I4D8B1</accession>
<organism evidence="2 3">
    <name type="scientific">Desulfosporosinus acidiphilus (strain DSM 22704 / JCM 16185 / SJ4)</name>
    <dbReference type="NCBI Taxonomy" id="646529"/>
    <lineage>
        <taxon>Bacteria</taxon>
        <taxon>Bacillati</taxon>
        <taxon>Bacillota</taxon>
        <taxon>Clostridia</taxon>
        <taxon>Eubacteriales</taxon>
        <taxon>Desulfitobacteriaceae</taxon>
        <taxon>Desulfosporosinus</taxon>
    </lineage>
</organism>
<dbReference type="STRING" id="646529.Desaci_3131"/>